<proteinExistence type="predicted"/>
<gene>
    <name evidence="1" type="ORF">J2S55_007323</name>
</gene>
<evidence type="ECO:0000313" key="1">
    <source>
        <dbReference type="EMBL" id="MDP9868057.1"/>
    </source>
</evidence>
<evidence type="ECO:0008006" key="3">
    <source>
        <dbReference type="Google" id="ProtNLM"/>
    </source>
</evidence>
<keyword evidence="2" id="KW-1185">Reference proteome</keyword>
<comment type="caution">
    <text evidence="1">The sequence shown here is derived from an EMBL/GenBank/DDBJ whole genome shotgun (WGS) entry which is preliminary data.</text>
</comment>
<dbReference type="Gene3D" id="3.90.180.10">
    <property type="entry name" value="Medium-chain alcohol dehydrogenases, catalytic domain"/>
    <property type="match status" value="1"/>
</dbReference>
<reference evidence="1 2" key="1">
    <citation type="submission" date="2023-07" db="EMBL/GenBank/DDBJ databases">
        <title>Sequencing the genomes of 1000 actinobacteria strains.</title>
        <authorList>
            <person name="Klenk H.-P."/>
        </authorList>
    </citation>
    <scope>NUCLEOTIDE SEQUENCE [LARGE SCALE GENOMIC DNA]</scope>
    <source>
        <strain evidence="1 2">DSM 44109</strain>
    </source>
</reference>
<evidence type="ECO:0000313" key="2">
    <source>
        <dbReference type="Proteomes" id="UP001230426"/>
    </source>
</evidence>
<organism evidence="1 2">
    <name type="scientific">Streptosporangium brasiliense</name>
    <dbReference type="NCBI Taxonomy" id="47480"/>
    <lineage>
        <taxon>Bacteria</taxon>
        <taxon>Bacillati</taxon>
        <taxon>Actinomycetota</taxon>
        <taxon>Actinomycetes</taxon>
        <taxon>Streptosporangiales</taxon>
        <taxon>Streptosporangiaceae</taxon>
        <taxon>Streptosporangium</taxon>
    </lineage>
</organism>
<dbReference type="RefSeq" id="WP_306870424.1">
    <property type="nucleotide sequence ID" value="NZ_JAUSRB010000002.1"/>
</dbReference>
<accession>A0ABT9RGS3</accession>
<name>A0ABT9RGS3_9ACTN</name>
<dbReference type="EMBL" id="JAUSRB010000002">
    <property type="protein sequence ID" value="MDP9868057.1"/>
    <property type="molecule type" value="Genomic_DNA"/>
</dbReference>
<dbReference type="Proteomes" id="UP001230426">
    <property type="component" value="Unassembled WGS sequence"/>
</dbReference>
<protein>
    <recommendedName>
        <fullName evidence="3">Alcohol dehydrogenase</fullName>
    </recommendedName>
</protein>
<sequence length="51" mass="5555">MYREGAYFYQPVFPSTLGYEAADIAEAHRYMEANGQVGKIAVTVAHDGATS</sequence>